<evidence type="ECO:0000313" key="6">
    <source>
        <dbReference type="Proteomes" id="UP001148018"/>
    </source>
</evidence>
<dbReference type="OrthoDB" id="2160638at2759"/>
<keyword evidence="6" id="KW-1185">Reference proteome</keyword>
<organism evidence="5 6">
    <name type="scientific">Muraenolepis orangiensis</name>
    <name type="common">Patagonian moray cod</name>
    <dbReference type="NCBI Taxonomy" id="630683"/>
    <lineage>
        <taxon>Eukaryota</taxon>
        <taxon>Metazoa</taxon>
        <taxon>Chordata</taxon>
        <taxon>Craniata</taxon>
        <taxon>Vertebrata</taxon>
        <taxon>Euteleostomi</taxon>
        <taxon>Actinopterygii</taxon>
        <taxon>Neopterygii</taxon>
        <taxon>Teleostei</taxon>
        <taxon>Neoteleostei</taxon>
        <taxon>Acanthomorphata</taxon>
        <taxon>Zeiogadaria</taxon>
        <taxon>Gadariae</taxon>
        <taxon>Gadiformes</taxon>
        <taxon>Muraenolepidoidei</taxon>
        <taxon>Muraenolepididae</taxon>
        <taxon>Muraenolepis</taxon>
    </lineage>
</organism>
<gene>
    <name evidence="5" type="ORF">NHX12_026669</name>
</gene>
<evidence type="ECO:0000256" key="3">
    <source>
        <dbReference type="SAM" id="MobiDB-lite"/>
    </source>
</evidence>
<feature type="region of interest" description="Disordered" evidence="3">
    <location>
        <begin position="155"/>
        <end position="353"/>
    </location>
</feature>
<reference evidence="5" key="1">
    <citation type="submission" date="2022-07" db="EMBL/GenBank/DDBJ databases">
        <title>Chromosome-level genome of Muraenolepis orangiensis.</title>
        <authorList>
            <person name="Kim J."/>
        </authorList>
    </citation>
    <scope>NUCLEOTIDE SEQUENCE</scope>
    <source>
        <strain evidence="5">KU_S4_2022</strain>
        <tissue evidence="5">Muscle</tissue>
    </source>
</reference>
<dbReference type="PANTHER" id="PTHR15431:SF9">
    <property type="entry name" value="CENTROSOMAL PROTEIN 43"/>
    <property type="match status" value="1"/>
</dbReference>
<dbReference type="AlphaFoldDB" id="A0A9Q0EGY5"/>
<comment type="caution">
    <text evidence="5">The sequence shown here is derived from an EMBL/GenBank/DDBJ whole genome shotgun (WGS) entry which is preliminary data.</text>
</comment>
<keyword evidence="1" id="KW-0963">Cytoplasm</keyword>
<dbReference type="GO" id="GO:0005813">
    <property type="term" value="C:centrosome"/>
    <property type="evidence" value="ECO:0007669"/>
    <property type="project" value="TreeGrafter"/>
</dbReference>
<feature type="compositionally biased region" description="Basic and acidic residues" evidence="3">
    <location>
        <begin position="296"/>
        <end position="305"/>
    </location>
</feature>
<dbReference type="EMBL" id="JANIIK010000042">
    <property type="protein sequence ID" value="KAJ3607155.1"/>
    <property type="molecule type" value="Genomic_DNA"/>
</dbReference>
<feature type="compositionally biased region" description="Polar residues" evidence="3">
    <location>
        <begin position="155"/>
        <end position="167"/>
    </location>
</feature>
<keyword evidence="2" id="KW-0206">Cytoskeleton</keyword>
<feature type="compositionally biased region" description="Polar residues" evidence="3">
    <location>
        <begin position="334"/>
        <end position="344"/>
    </location>
</feature>
<proteinExistence type="predicted"/>
<dbReference type="GO" id="GO:0034453">
    <property type="term" value="P:microtubule anchoring"/>
    <property type="evidence" value="ECO:0007669"/>
    <property type="project" value="InterPro"/>
</dbReference>
<dbReference type="InterPro" id="IPR018993">
    <property type="entry name" value="FOP_dimerisation-dom_N"/>
</dbReference>
<evidence type="ECO:0000313" key="5">
    <source>
        <dbReference type="EMBL" id="KAJ3607155.1"/>
    </source>
</evidence>
<dbReference type="Gene3D" id="1.20.960.40">
    <property type="match status" value="1"/>
</dbReference>
<dbReference type="Proteomes" id="UP001148018">
    <property type="component" value="Unassembled WGS sequence"/>
</dbReference>
<evidence type="ECO:0000256" key="1">
    <source>
        <dbReference type="ARBA" id="ARBA00022490"/>
    </source>
</evidence>
<dbReference type="Pfam" id="PF09398">
    <property type="entry name" value="FOP_dimer"/>
    <property type="match status" value="1"/>
</dbReference>
<protein>
    <recommendedName>
        <fullName evidence="4">FGFR1 oncogene partner (FOP) N-terminal dimerisation domain-containing protein</fullName>
    </recommendedName>
</protein>
<name>A0A9Q0EGY5_9TELE</name>
<dbReference type="PANTHER" id="PTHR15431">
    <property type="entry name" value="FGFR1 ONCOGENE PARTNER/LISH DOMAIN-CONTAINING PROTEIN"/>
    <property type="match status" value="1"/>
</dbReference>
<feature type="compositionally biased region" description="Basic and acidic residues" evidence="3">
    <location>
        <begin position="274"/>
        <end position="287"/>
    </location>
</feature>
<evidence type="ECO:0000256" key="2">
    <source>
        <dbReference type="ARBA" id="ARBA00023212"/>
    </source>
</evidence>
<evidence type="ECO:0000259" key="4">
    <source>
        <dbReference type="Pfam" id="PF09398"/>
    </source>
</evidence>
<accession>A0A9Q0EGY5</accession>
<feature type="domain" description="FGFR1 oncogene partner (FOP) N-terminal dimerisation" evidence="4">
    <location>
        <begin position="48"/>
        <end position="128"/>
    </location>
</feature>
<sequence length="353" mass="38507">MSATEDDTELRDLLIQNLENSGVLNKMKAEMRAAVFLAMDEQDKVENKSPLVNENLRKFLNTKDGRQVAGLIMDFLQVFHLDFSLAVFQPEVNALKPLDSREHLSKELGLPDEGKKKTTPLLLELLRRGRQKSEGVQDSADVRLGVEKTTTSALVSKVPQTSPTKVSLSLGKGEVVQTPPSSGARRTLEGLDQEIQEDVDLDEGDSFFDDPLPRPQKTYGWRGESSQTRESPVGSVSERAPGGPSGGASGSSGEPSPRDPPLGRNGGAASLVKSPRDTRASSDKLQDDDPEYDDDFNSHRSDLSRSELSIGEEIEEVSIEGPNDSDKVDDDTQDLSVSQMSQSLHADYIEDVA</sequence>
<feature type="compositionally biased region" description="Acidic residues" evidence="3">
    <location>
        <begin position="191"/>
        <end position="208"/>
    </location>
</feature>